<keyword evidence="3 7" id="KW-0645">Protease</keyword>
<dbReference type="KEGG" id="bdr:105226972"/>
<dbReference type="OrthoDB" id="6357057at2759"/>
<dbReference type="InterPro" id="IPR009003">
    <property type="entry name" value="Peptidase_S1_PA"/>
</dbReference>
<dbReference type="PROSITE" id="PS50240">
    <property type="entry name" value="TRYPSIN_DOM"/>
    <property type="match status" value="1"/>
</dbReference>
<evidence type="ECO:0000313" key="7">
    <source>
        <dbReference type="RefSeq" id="XP_019846128.2"/>
    </source>
</evidence>
<protein>
    <submittedName>
        <fullName evidence="7 8">Serine protease persephone isoform X1</fullName>
    </submittedName>
</protein>
<dbReference type="CDD" id="cd00190">
    <property type="entry name" value="Tryp_SPc"/>
    <property type="match status" value="1"/>
</dbReference>
<dbReference type="RefSeq" id="XP_029406347.2">
    <property type="nucleotide sequence ID" value="XM_029550487.2"/>
</dbReference>
<dbReference type="InterPro" id="IPR001254">
    <property type="entry name" value="Trypsin_dom"/>
</dbReference>
<dbReference type="GeneID" id="105226972"/>
<dbReference type="AlphaFoldDB" id="A0A6J0RM00"/>
<evidence type="ECO:0000313" key="6">
    <source>
        <dbReference type="Proteomes" id="UP001652620"/>
    </source>
</evidence>
<dbReference type="Pfam" id="PF00089">
    <property type="entry name" value="Trypsin"/>
    <property type="match status" value="1"/>
</dbReference>
<dbReference type="GO" id="GO:0004252">
    <property type="term" value="F:serine-type endopeptidase activity"/>
    <property type="evidence" value="ECO:0007669"/>
    <property type="project" value="InterPro"/>
</dbReference>
<comment type="similarity">
    <text evidence="2">Belongs to the peptidase S1 family. CLIP subfamily.</text>
</comment>
<evidence type="ECO:0000256" key="4">
    <source>
        <dbReference type="SAM" id="SignalP"/>
    </source>
</evidence>
<keyword evidence="4" id="KW-0732">Signal</keyword>
<reference evidence="7 8" key="1">
    <citation type="submission" date="2025-05" db="UniProtKB">
        <authorList>
            <consortium name="RefSeq"/>
        </authorList>
    </citation>
    <scope>IDENTIFICATION</scope>
    <source>
        <tissue evidence="7 8">Adult</tissue>
    </source>
</reference>
<accession>A0A6J0RM00</accession>
<sequence>MHFKHSKSRPSEHYKMLLLLWSVFAALLGLTTAQMEVGDQCQNTNYRGICTEASRCTDLPYAMAQLSLKRRDISRCGFTIFEEIICCPSLSVPTTTIKTRSDDRPAVKACIEIDEQLQPLLTPHILGGTPVELGEYPHMVAIGLTDTDGAVEYNCGGTLIGKRYVLTAAHCLVTRQIPVMVRMGVVNFTDTEQMKAAVEIKIKKVHIHPDYTSANVYNDVGLLELEDEVTYSNNVFPTCLYTDPDDPPANSPLFVTGWGVINRSTREKSNVLLKARQTIVDNSKCNESYVDNGLTRRNREGIIASQLCAHDPGLTKDACQGDSGGPLNLVVDEALNKYRVVGVISAGFSCGSSTPGLYSRVSSFLDWIESIVWPSG</sequence>
<dbReference type="Gene3D" id="2.40.10.10">
    <property type="entry name" value="Trypsin-like serine proteases"/>
    <property type="match status" value="1"/>
</dbReference>
<gene>
    <name evidence="7 8" type="primary">LOC105226972</name>
</gene>
<feature type="signal peptide" evidence="4">
    <location>
        <begin position="1"/>
        <end position="33"/>
    </location>
</feature>
<dbReference type="PANTHER" id="PTHR24256">
    <property type="entry name" value="TRYPTASE-RELATED"/>
    <property type="match status" value="1"/>
</dbReference>
<keyword evidence="6" id="KW-1185">Reference proteome</keyword>
<name>A0A6J0RM00_BACDO</name>
<evidence type="ECO:0000256" key="2">
    <source>
        <dbReference type="ARBA" id="ARBA00024195"/>
    </source>
</evidence>
<dbReference type="GO" id="GO:0006508">
    <property type="term" value="P:proteolysis"/>
    <property type="evidence" value="ECO:0007669"/>
    <property type="project" value="UniProtKB-KW"/>
</dbReference>
<evidence type="ECO:0000259" key="5">
    <source>
        <dbReference type="PROSITE" id="PS50240"/>
    </source>
</evidence>
<proteinExistence type="inferred from homology"/>
<dbReference type="SUPFAM" id="SSF50494">
    <property type="entry name" value="Trypsin-like serine proteases"/>
    <property type="match status" value="1"/>
</dbReference>
<dbReference type="SMART" id="SM00020">
    <property type="entry name" value="Tryp_SPc"/>
    <property type="match status" value="1"/>
</dbReference>
<dbReference type="Proteomes" id="UP001652620">
    <property type="component" value="Chromosome 4"/>
</dbReference>
<dbReference type="PROSITE" id="PS00134">
    <property type="entry name" value="TRYPSIN_HIS"/>
    <property type="match status" value="1"/>
</dbReference>
<evidence type="ECO:0000256" key="3">
    <source>
        <dbReference type="RuleBase" id="RU363034"/>
    </source>
</evidence>
<dbReference type="RefSeq" id="XP_019846128.2">
    <property type="nucleotide sequence ID" value="XM_019990569.3"/>
</dbReference>
<dbReference type="InterPro" id="IPR033116">
    <property type="entry name" value="TRYPSIN_SER"/>
</dbReference>
<keyword evidence="1" id="KW-1015">Disulfide bond</keyword>
<dbReference type="InterPro" id="IPR043504">
    <property type="entry name" value="Peptidase_S1_PA_chymotrypsin"/>
</dbReference>
<dbReference type="GO" id="GO:0005576">
    <property type="term" value="C:extracellular region"/>
    <property type="evidence" value="ECO:0007669"/>
    <property type="project" value="UniProtKB-SubCell"/>
</dbReference>
<dbReference type="InterPro" id="IPR001314">
    <property type="entry name" value="Peptidase_S1A"/>
</dbReference>
<dbReference type="InterPro" id="IPR018114">
    <property type="entry name" value="TRYPSIN_HIS"/>
</dbReference>
<dbReference type="PRINTS" id="PR00722">
    <property type="entry name" value="CHYMOTRYPSIN"/>
</dbReference>
<keyword evidence="3" id="KW-0720">Serine protease</keyword>
<evidence type="ECO:0000313" key="8">
    <source>
        <dbReference type="RefSeq" id="XP_029406347.2"/>
    </source>
</evidence>
<keyword evidence="3" id="KW-0378">Hydrolase</keyword>
<feature type="chain" id="PRO_5044637910" evidence="4">
    <location>
        <begin position="34"/>
        <end position="376"/>
    </location>
</feature>
<evidence type="ECO:0000256" key="1">
    <source>
        <dbReference type="ARBA" id="ARBA00023157"/>
    </source>
</evidence>
<feature type="domain" description="Peptidase S1" evidence="5">
    <location>
        <begin position="125"/>
        <end position="373"/>
    </location>
</feature>
<dbReference type="InterPro" id="IPR051487">
    <property type="entry name" value="Ser/Thr_Proteases_Immune/Dev"/>
</dbReference>
<dbReference type="PROSITE" id="PS00135">
    <property type="entry name" value="TRYPSIN_SER"/>
    <property type="match status" value="1"/>
</dbReference>
<organism evidence="6 7">
    <name type="scientific">Bactrocera dorsalis</name>
    <name type="common">Oriental fruit fly</name>
    <name type="synonym">Dacus dorsalis</name>
    <dbReference type="NCBI Taxonomy" id="27457"/>
    <lineage>
        <taxon>Eukaryota</taxon>
        <taxon>Metazoa</taxon>
        <taxon>Ecdysozoa</taxon>
        <taxon>Arthropoda</taxon>
        <taxon>Hexapoda</taxon>
        <taxon>Insecta</taxon>
        <taxon>Pterygota</taxon>
        <taxon>Neoptera</taxon>
        <taxon>Endopterygota</taxon>
        <taxon>Diptera</taxon>
        <taxon>Brachycera</taxon>
        <taxon>Muscomorpha</taxon>
        <taxon>Tephritoidea</taxon>
        <taxon>Tephritidae</taxon>
        <taxon>Bactrocera</taxon>
        <taxon>Bactrocera</taxon>
    </lineage>
</organism>